<dbReference type="EMBL" id="JBHLTG010000001">
    <property type="protein sequence ID" value="MFC0677193.1"/>
    <property type="molecule type" value="Genomic_DNA"/>
</dbReference>
<feature type="domain" description="Organic solvent tolerance-like N-terminal" evidence="5">
    <location>
        <begin position="62"/>
        <end position="192"/>
    </location>
</feature>
<sequence length="827" mass="93188" precursor="true">MRPTFRLLPLSLCIALALPAFAAEDEPENWALCPIRDAVPAFDDARSPASDPALRTEQPTDIEGDELQGQEDQNTLVQGNVRLQRGDQFLGTDKLTYNSDTGEYVAEGSVRYQDSGMRIIADRAEGNQEADTHRISELRYQLTERRGSGGADSIVLKGDRGALIGSTYSTCDPAQRVWELEADRIDINTAEGMGIARGAKLRIGNVPVLYVPWFMFPIDDRRRTGLLYPSISMSGRNGLDWRQPIYFNLAPNYDATLYPRLMSKRGALLGGEFRWLYPQGQGTVSGTFMPSDQLPENDPDRYLLRDPNGNLVYDTSGIPIRDPSPPDENRGQFALNALHTIGSKWYATANLGWVSDTHYLEDFSNSLYGVSTYNLRSDIGVYGRGRNWEASITADHYQLSDYTLGETSLPFDRLPRAYGHWAEPFFGGLVEVGLDGEAVRFEHEVFDAGSRVDLKPYAAMSLEGAAWFVRPKLAWRYTGYELDAGRARSIAVVRAADFYRVAPTDLTEEQIAQFYNESPSRTLPIGSVDAGLYFDRDTVIRGDRYLHTLEPRMYYLRVPYENQDDLPLFDTAPMTFSWGQLFRDNRYTGPDRQTDANQLTLAVTTRLISEDDGRERLAASFGQIQYFDDSRVTLETGQPIAVERGKSAWIADVSVSPSDRWTINAAYQWDPKFRREDLAALRARYLIGDEGIVNLGYRYRRDLIEQVDFSFLYPVNANWSLVGRYYYSLDKRKELETIAGVQWESCCLAVRLLGRRYLRNRSGDLNNSLQLEVELKGLGSAGQKTERVLRRAILGYDRDDLYLVPPSSVIRSPGVDGTAAPSPDPTL</sequence>
<gene>
    <name evidence="4 7" type="primary">lptD</name>
    <name evidence="7" type="ORF">ACFFGH_04905</name>
</gene>
<keyword evidence="8" id="KW-1185">Reference proteome</keyword>
<keyword evidence="3 4" id="KW-0998">Cell outer membrane</keyword>
<comment type="similarity">
    <text evidence="4">Belongs to the LptD family.</text>
</comment>
<comment type="caution">
    <text evidence="7">The sequence shown here is derived from an EMBL/GenBank/DDBJ whole genome shotgun (WGS) entry which is preliminary data.</text>
</comment>
<dbReference type="InterPro" id="IPR020889">
    <property type="entry name" value="LipoPS_assembly_LptD"/>
</dbReference>
<dbReference type="RefSeq" id="WP_386665353.1">
    <property type="nucleotide sequence ID" value="NZ_JBHLTG010000001.1"/>
</dbReference>
<comment type="caution">
    <text evidence="4">Lacks conserved residue(s) required for the propagation of feature annotation.</text>
</comment>
<keyword evidence="2 4" id="KW-0472">Membrane</keyword>
<protein>
    <recommendedName>
        <fullName evidence="4">LPS-assembly protein LptD</fullName>
    </recommendedName>
</protein>
<accession>A0ABV6RJN7</accession>
<dbReference type="Pfam" id="PF03968">
    <property type="entry name" value="LptD_N"/>
    <property type="match status" value="1"/>
</dbReference>
<organism evidence="7 8">
    <name type="scientific">Lysobacter korlensis</name>
    <dbReference type="NCBI Taxonomy" id="553636"/>
    <lineage>
        <taxon>Bacteria</taxon>
        <taxon>Pseudomonadati</taxon>
        <taxon>Pseudomonadota</taxon>
        <taxon>Gammaproteobacteria</taxon>
        <taxon>Lysobacterales</taxon>
        <taxon>Lysobacteraceae</taxon>
        <taxon>Lysobacter</taxon>
    </lineage>
</organism>
<dbReference type="Proteomes" id="UP001589896">
    <property type="component" value="Unassembled WGS sequence"/>
</dbReference>
<proteinExistence type="inferred from homology"/>
<evidence type="ECO:0000256" key="2">
    <source>
        <dbReference type="ARBA" id="ARBA00023136"/>
    </source>
</evidence>
<dbReference type="PANTHER" id="PTHR30189:SF1">
    <property type="entry name" value="LPS-ASSEMBLY PROTEIN LPTD"/>
    <property type="match status" value="1"/>
</dbReference>
<comment type="subcellular location">
    <subcellularLocation>
        <location evidence="4">Cell outer membrane</location>
    </subcellularLocation>
</comment>
<dbReference type="InterPro" id="IPR005653">
    <property type="entry name" value="OstA-like_N"/>
</dbReference>
<reference evidence="7 8" key="1">
    <citation type="submission" date="2024-09" db="EMBL/GenBank/DDBJ databases">
        <authorList>
            <person name="Sun Q."/>
            <person name="Mori K."/>
        </authorList>
    </citation>
    <scope>NUCLEOTIDE SEQUENCE [LARGE SCALE GENOMIC DNA]</scope>
    <source>
        <strain evidence="7 8">KCTC 23076</strain>
    </source>
</reference>
<evidence type="ECO:0000313" key="7">
    <source>
        <dbReference type="EMBL" id="MFC0677193.1"/>
    </source>
</evidence>
<feature type="signal peptide" evidence="4">
    <location>
        <begin position="1"/>
        <end position="22"/>
    </location>
</feature>
<name>A0ABV6RJN7_9GAMM</name>
<evidence type="ECO:0000256" key="1">
    <source>
        <dbReference type="ARBA" id="ARBA00022729"/>
    </source>
</evidence>
<evidence type="ECO:0000256" key="4">
    <source>
        <dbReference type="HAMAP-Rule" id="MF_01411"/>
    </source>
</evidence>
<feature type="domain" description="LptD C-terminal" evidence="6">
    <location>
        <begin position="329"/>
        <end position="719"/>
    </location>
</feature>
<dbReference type="InterPro" id="IPR007543">
    <property type="entry name" value="LptD_C"/>
</dbReference>
<dbReference type="PANTHER" id="PTHR30189">
    <property type="entry name" value="LPS-ASSEMBLY PROTEIN"/>
    <property type="match status" value="1"/>
</dbReference>
<keyword evidence="1 4" id="KW-0732">Signal</keyword>
<dbReference type="HAMAP" id="MF_01411">
    <property type="entry name" value="LPS_assembly_LptD"/>
    <property type="match status" value="1"/>
</dbReference>
<evidence type="ECO:0000313" key="8">
    <source>
        <dbReference type="Proteomes" id="UP001589896"/>
    </source>
</evidence>
<evidence type="ECO:0000259" key="6">
    <source>
        <dbReference type="Pfam" id="PF04453"/>
    </source>
</evidence>
<evidence type="ECO:0000259" key="5">
    <source>
        <dbReference type="Pfam" id="PF03968"/>
    </source>
</evidence>
<dbReference type="InterPro" id="IPR050218">
    <property type="entry name" value="LptD"/>
</dbReference>
<dbReference type="Gene3D" id="2.60.450.10">
    <property type="entry name" value="Lipopolysaccharide (LPS) transport protein A like domain"/>
    <property type="match status" value="1"/>
</dbReference>
<feature type="chain" id="PRO_5044926684" description="LPS-assembly protein LptD" evidence="4">
    <location>
        <begin position="23"/>
        <end position="827"/>
    </location>
</feature>
<comment type="subunit">
    <text evidence="4">Component of the lipopolysaccharide transport and assembly complex. Interacts with LptE and LptA.</text>
</comment>
<comment type="function">
    <text evidence="4">Together with LptE, is involved in the assembly of lipopolysaccharide (LPS) at the surface of the outer membrane.</text>
</comment>
<evidence type="ECO:0000256" key="3">
    <source>
        <dbReference type="ARBA" id="ARBA00023237"/>
    </source>
</evidence>
<dbReference type="Pfam" id="PF04453">
    <property type="entry name" value="LptD"/>
    <property type="match status" value="1"/>
</dbReference>